<organism evidence="1 2">
    <name type="scientific">Hymenobacter glaciei</name>
    <dbReference type="NCBI Taxonomy" id="877209"/>
    <lineage>
        <taxon>Bacteria</taxon>
        <taxon>Pseudomonadati</taxon>
        <taxon>Bacteroidota</taxon>
        <taxon>Cytophagia</taxon>
        <taxon>Cytophagales</taxon>
        <taxon>Hymenobacteraceae</taxon>
        <taxon>Hymenobacter</taxon>
    </lineage>
</organism>
<comment type="caution">
    <text evidence="1">The sequence shown here is derived from an EMBL/GenBank/DDBJ whole genome shotgun (WGS) entry which is preliminary data.</text>
</comment>
<reference evidence="2" key="1">
    <citation type="journal article" date="2019" name="Int. J. Syst. Evol. Microbiol.">
        <title>The Global Catalogue of Microorganisms (GCM) 10K type strain sequencing project: providing services to taxonomists for standard genome sequencing and annotation.</title>
        <authorList>
            <consortium name="The Broad Institute Genomics Platform"/>
            <consortium name="The Broad Institute Genome Sequencing Center for Infectious Disease"/>
            <person name="Wu L."/>
            <person name="Ma J."/>
        </authorList>
    </citation>
    <scope>NUCLEOTIDE SEQUENCE [LARGE SCALE GENOMIC DNA]</scope>
    <source>
        <strain evidence="2">JCM 17225</strain>
    </source>
</reference>
<dbReference type="Proteomes" id="UP001501469">
    <property type="component" value="Unassembled WGS sequence"/>
</dbReference>
<evidence type="ECO:0000313" key="2">
    <source>
        <dbReference type="Proteomes" id="UP001501469"/>
    </source>
</evidence>
<dbReference type="RefSeq" id="WP_345050285.1">
    <property type="nucleotide sequence ID" value="NZ_BAABDK010000005.1"/>
</dbReference>
<dbReference type="EMBL" id="BAABDK010000005">
    <property type="protein sequence ID" value="GAA4025455.1"/>
    <property type="molecule type" value="Genomic_DNA"/>
</dbReference>
<proteinExistence type="predicted"/>
<protein>
    <submittedName>
        <fullName evidence="1">Uncharacterized protein</fullName>
    </submittedName>
</protein>
<sequence>MNYNFLATGTDKTQIFEFIFENTDVQVFDLSSEYSQKVCRYKSTAEIAAKFDLENGGQFAVTLQLWSPRFGGEAAFRKINLRPKYCEGHTFRYATSGWGLIQLYLGGCQKNNLHHSHIGHFNEKGALGRVDDDKELAEVKRWNWKEIASTSGRLRRQIGKMAVGKFDGMDVLPGADALSKSGIELRY</sequence>
<keyword evidence="2" id="KW-1185">Reference proteome</keyword>
<name>A0ABP7TF36_9BACT</name>
<accession>A0ABP7TF36</accession>
<gene>
    <name evidence="1" type="ORF">GCM10022409_06770</name>
</gene>
<evidence type="ECO:0000313" key="1">
    <source>
        <dbReference type="EMBL" id="GAA4025455.1"/>
    </source>
</evidence>